<evidence type="ECO:0000256" key="2">
    <source>
        <dbReference type="ARBA" id="ARBA00022729"/>
    </source>
</evidence>
<feature type="domain" description="Thioredoxin" evidence="8">
    <location>
        <begin position="45"/>
        <end position="237"/>
    </location>
</feature>
<name>A0A931SBT1_9BACT</name>
<dbReference type="PANTHER" id="PTHR13887">
    <property type="entry name" value="GLUTATHIONE S-TRANSFERASE KAPPA"/>
    <property type="match status" value="1"/>
</dbReference>
<dbReference type="Gene3D" id="3.40.30.10">
    <property type="entry name" value="Glutaredoxin"/>
    <property type="match status" value="1"/>
</dbReference>
<dbReference type="GO" id="GO:0016491">
    <property type="term" value="F:oxidoreductase activity"/>
    <property type="evidence" value="ECO:0007669"/>
    <property type="project" value="UniProtKB-KW"/>
</dbReference>
<keyword evidence="5" id="KW-0676">Redox-active center</keyword>
<gene>
    <name evidence="9" type="ORF">HYT40_02740</name>
</gene>
<evidence type="ECO:0000256" key="6">
    <source>
        <dbReference type="SAM" id="MobiDB-lite"/>
    </source>
</evidence>
<evidence type="ECO:0000256" key="7">
    <source>
        <dbReference type="SAM" id="Phobius"/>
    </source>
</evidence>
<comment type="similarity">
    <text evidence="1">Belongs to the thioredoxin family. DsbA subfamily.</text>
</comment>
<feature type="region of interest" description="Disordered" evidence="6">
    <location>
        <begin position="40"/>
        <end position="70"/>
    </location>
</feature>
<evidence type="ECO:0000259" key="8">
    <source>
        <dbReference type="PROSITE" id="PS51352"/>
    </source>
</evidence>
<keyword evidence="2" id="KW-0732">Signal</keyword>
<organism evidence="9 10">
    <name type="scientific">Candidatus Sungiibacteriota bacterium</name>
    <dbReference type="NCBI Taxonomy" id="2750080"/>
    <lineage>
        <taxon>Bacteria</taxon>
        <taxon>Candidatus Sungiibacteriota</taxon>
    </lineage>
</organism>
<evidence type="ECO:0000256" key="5">
    <source>
        <dbReference type="ARBA" id="ARBA00023284"/>
    </source>
</evidence>
<dbReference type="EMBL" id="JACOZA010000074">
    <property type="protein sequence ID" value="MBI2097042.1"/>
    <property type="molecule type" value="Genomic_DNA"/>
</dbReference>
<dbReference type="SUPFAM" id="SSF52833">
    <property type="entry name" value="Thioredoxin-like"/>
    <property type="match status" value="1"/>
</dbReference>
<comment type="caution">
    <text evidence="9">The sequence shown here is derived from an EMBL/GenBank/DDBJ whole genome shotgun (WGS) entry which is preliminary data.</text>
</comment>
<keyword evidence="7" id="KW-0472">Membrane</keyword>
<keyword evidence="3" id="KW-0560">Oxidoreductase</keyword>
<dbReference type="InterPro" id="IPR036249">
    <property type="entry name" value="Thioredoxin-like_sf"/>
</dbReference>
<keyword evidence="4" id="KW-1015">Disulfide bond</keyword>
<evidence type="ECO:0000256" key="4">
    <source>
        <dbReference type="ARBA" id="ARBA00023157"/>
    </source>
</evidence>
<dbReference type="AlphaFoldDB" id="A0A931SBT1"/>
<dbReference type="PROSITE" id="PS51352">
    <property type="entry name" value="THIOREDOXIN_2"/>
    <property type="match status" value="1"/>
</dbReference>
<feature type="transmembrane region" description="Helical" evidence="7">
    <location>
        <begin position="15"/>
        <end position="37"/>
    </location>
</feature>
<protein>
    <submittedName>
        <fullName evidence="9">DsbA family protein</fullName>
    </submittedName>
</protein>
<proteinExistence type="inferred from homology"/>
<dbReference type="PANTHER" id="PTHR13887:SF14">
    <property type="entry name" value="DISULFIDE BOND FORMATION PROTEIN D"/>
    <property type="match status" value="1"/>
</dbReference>
<evidence type="ECO:0000313" key="10">
    <source>
        <dbReference type="Proteomes" id="UP000724148"/>
    </source>
</evidence>
<dbReference type="Proteomes" id="UP000724148">
    <property type="component" value="Unassembled WGS sequence"/>
</dbReference>
<sequence>MESEVSNEKNSGSSLLIPGAIIAAGALVALAVIYSGSGGAGPVSSKKTETPPAASENSPPVSGNIADDDPSLGNPEAPVVVVEFSDFQCPFCGRFFQIVEPRLINDYVKTGKVRFVYRDFAFLGPESTWAAAAANCANEQGKFWEYHNYLFEHQNGENQGAFSQNNLKIFAKTLDLETAKFNSCLDSGKYESEIAKDAADGRAIGVSATPTTFVNGVQVTGAVPYEQIKAIIEAELAKANK</sequence>
<dbReference type="InterPro" id="IPR012336">
    <property type="entry name" value="Thioredoxin-like_fold"/>
</dbReference>
<accession>A0A931SBT1</accession>
<keyword evidence="7" id="KW-1133">Transmembrane helix</keyword>
<evidence type="ECO:0000313" key="9">
    <source>
        <dbReference type="EMBL" id="MBI2097042.1"/>
    </source>
</evidence>
<reference evidence="9" key="1">
    <citation type="submission" date="2020-07" db="EMBL/GenBank/DDBJ databases">
        <title>Huge and variable diversity of episymbiotic CPR bacteria and DPANN archaea in groundwater ecosystems.</title>
        <authorList>
            <person name="He C.Y."/>
            <person name="Keren R."/>
            <person name="Whittaker M."/>
            <person name="Farag I.F."/>
            <person name="Doudna J."/>
            <person name="Cate J.H.D."/>
            <person name="Banfield J.F."/>
        </authorList>
    </citation>
    <scope>NUCLEOTIDE SEQUENCE</scope>
    <source>
        <strain evidence="9">NC_groundwater_193_Ag_S-0.1um_51_7</strain>
    </source>
</reference>
<evidence type="ECO:0000256" key="3">
    <source>
        <dbReference type="ARBA" id="ARBA00023002"/>
    </source>
</evidence>
<dbReference type="Pfam" id="PF13462">
    <property type="entry name" value="Thioredoxin_4"/>
    <property type="match status" value="1"/>
</dbReference>
<dbReference type="InterPro" id="IPR013766">
    <property type="entry name" value="Thioredoxin_domain"/>
</dbReference>
<evidence type="ECO:0000256" key="1">
    <source>
        <dbReference type="ARBA" id="ARBA00005791"/>
    </source>
</evidence>
<keyword evidence="7" id="KW-0812">Transmembrane</keyword>